<accession>A0A3N1CTX5</accession>
<gene>
    <name evidence="2" type="ORF">EDD29_2289</name>
</gene>
<feature type="signal peptide" evidence="1">
    <location>
        <begin position="1"/>
        <end position="30"/>
    </location>
</feature>
<name>A0A3N1CTX5_9ACTN</name>
<dbReference type="InterPro" id="IPR006311">
    <property type="entry name" value="TAT_signal"/>
</dbReference>
<protein>
    <recommendedName>
        <fullName evidence="4">Secreted protein</fullName>
    </recommendedName>
</protein>
<dbReference type="RefSeq" id="WP_123664334.1">
    <property type="nucleotide sequence ID" value="NZ_RJKE01000001.1"/>
</dbReference>
<keyword evidence="1" id="KW-0732">Signal</keyword>
<evidence type="ECO:0000313" key="3">
    <source>
        <dbReference type="Proteomes" id="UP000272400"/>
    </source>
</evidence>
<dbReference type="EMBL" id="RJKE01000001">
    <property type="protein sequence ID" value="ROO84761.1"/>
    <property type="molecule type" value="Genomic_DNA"/>
</dbReference>
<organism evidence="2 3">
    <name type="scientific">Actinocorallia herbida</name>
    <dbReference type="NCBI Taxonomy" id="58109"/>
    <lineage>
        <taxon>Bacteria</taxon>
        <taxon>Bacillati</taxon>
        <taxon>Actinomycetota</taxon>
        <taxon>Actinomycetes</taxon>
        <taxon>Streptosporangiales</taxon>
        <taxon>Thermomonosporaceae</taxon>
        <taxon>Actinocorallia</taxon>
    </lineage>
</organism>
<comment type="caution">
    <text evidence="2">The sequence shown here is derived from an EMBL/GenBank/DDBJ whole genome shotgun (WGS) entry which is preliminary data.</text>
</comment>
<sequence length="98" mass="9617">MRSSMRRLAIGAATAALATAGLIGITGAPAAATSQDCTTYLSSQGATNTVRSLVCTTTAALAGTVGSEYAQTLCEGLMTATGLSPLTGTEACARAVQS</sequence>
<feature type="chain" id="PRO_5039672311" description="Secreted protein" evidence="1">
    <location>
        <begin position="31"/>
        <end position="98"/>
    </location>
</feature>
<evidence type="ECO:0008006" key="4">
    <source>
        <dbReference type="Google" id="ProtNLM"/>
    </source>
</evidence>
<evidence type="ECO:0000313" key="2">
    <source>
        <dbReference type="EMBL" id="ROO84761.1"/>
    </source>
</evidence>
<proteinExistence type="predicted"/>
<dbReference type="AlphaFoldDB" id="A0A3N1CTX5"/>
<dbReference type="Proteomes" id="UP000272400">
    <property type="component" value="Unassembled WGS sequence"/>
</dbReference>
<evidence type="ECO:0000256" key="1">
    <source>
        <dbReference type="SAM" id="SignalP"/>
    </source>
</evidence>
<reference evidence="2 3" key="1">
    <citation type="submission" date="2018-11" db="EMBL/GenBank/DDBJ databases">
        <title>Sequencing the genomes of 1000 actinobacteria strains.</title>
        <authorList>
            <person name="Klenk H.-P."/>
        </authorList>
    </citation>
    <scope>NUCLEOTIDE SEQUENCE [LARGE SCALE GENOMIC DNA]</scope>
    <source>
        <strain evidence="2 3">DSM 44254</strain>
    </source>
</reference>
<keyword evidence="3" id="KW-1185">Reference proteome</keyword>
<dbReference type="PROSITE" id="PS51318">
    <property type="entry name" value="TAT"/>
    <property type="match status" value="1"/>
</dbReference>